<keyword evidence="4 7" id="KW-0561">Oxygen transport</keyword>
<dbReference type="InterPro" id="IPR002337">
    <property type="entry name" value="Hemoglobin_b"/>
</dbReference>
<dbReference type="GO" id="GO:0020037">
    <property type="term" value="F:heme binding"/>
    <property type="evidence" value="ECO:0007669"/>
    <property type="project" value="InterPro"/>
</dbReference>
<dbReference type="PRINTS" id="PR00814">
    <property type="entry name" value="BETAHAEM"/>
</dbReference>
<dbReference type="SUPFAM" id="SSF46458">
    <property type="entry name" value="Globin-like"/>
    <property type="match status" value="1"/>
</dbReference>
<dbReference type="GO" id="GO:0043177">
    <property type="term" value="F:organic acid binding"/>
    <property type="evidence" value="ECO:0007669"/>
    <property type="project" value="TreeGrafter"/>
</dbReference>
<dbReference type="GO" id="GO:0031838">
    <property type="term" value="C:haptoglobin-hemoglobin complex"/>
    <property type="evidence" value="ECO:0007669"/>
    <property type="project" value="TreeGrafter"/>
</dbReference>
<evidence type="ECO:0000256" key="2">
    <source>
        <dbReference type="ARBA" id="ARBA00022448"/>
    </source>
</evidence>
<dbReference type="PANTHER" id="PTHR11442">
    <property type="entry name" value="HEMOGLOBIN FAMILY MEMBER"/>
    <property type="match status" value="1"/>
</dbReference>
<dbReference type="GO" id="GO:0004601">
    <property type="term" value="F:peroxidase activity"/>
    <property type="evidence" value="ECO:0007669"/>
    <property type="project" value="TreeGrafter"/>
</dbReference>
<keyword evidence="6" id="KW-0408">Iron</keyword>
<keyword evidence="2 7" id="KW-0813">Transport</keyword>
<evidence type="ECO:0000256" key="7">
    <source>
        <dbReference type="RuleBase" id="RU000356"/>
    </source>
</evidence>
<dbReference type="GO" id="GO:0072562">
    <property type="term" value="C:blood microparticle"/>
    <property type="evidence" value="ECO:0007669"/>
    <property type="project" value="TreeGrafter"/>
</dbReference>
<comment type="caution">
    <text evidence="9">The sequence shown here is derived from an EMBL/GenBank/DDBJ whole genome shotgun (WGS) entry which is preliminary data.</text>
</comment>
<protein>
    <recommendedName>
        <fullName evidence="8">Globin domain-containing protein</fullName>
    </recommendedName>
</protein>
<reference evidence="9" key="1">
    <citation type="journal article" date="2022" name="bioRxiv">
        <title>Sequencing and chromosome-scale assembly of the giantPleurodeles waltlgenome.</title>
        <authorList>
            <person name="Brown T."/>
            <person name="Elewa A."/>
            <person name="Iarovenko S."/>
            <person name="Subramanian E."/>
            <person name="Araus A.J."/>
            <person name="Petzold A."/>
            <person name="Susuki M."/>
            <person name="Suzuki K.-i.T."/>
            <person name="Hayashi T."/>
            <person name="Toyoda A."/>
            <person name="Oliveira C."/>
            <person name="Osipova E."/>
            <person name="Leigh N.D."/>
            <person name="Simon A."/>
            <person name="Yun M.H."/>
        </authorList>
    </citation>
    <scope>NUCLEOTIDE SEQUENCE</scope>
    <source>
        <strain evidence="9">20211129_DDA</strain>
        <tissue evidence="9">Liver</tissue>
    </source>
</reference>
<evidence type="ECO:0000256" key="1">
    <source>
        <dbReference type="ARBA" id="ARBA00008705"/>
    </source>
</evidence>
<dbReference type="InterPro" id="IPR012292">
    <property type="entry name" value="Globin/Proto"/>
</dbReference>
<dbReference type="GO" id="GO:0031720">
    <property type="term" value="F:haptoglobin binding"/>
    <property type="evidence" value="ECO:0007669"/>
    <property type="project" value="TreeGrafter"/>
</dbReference>
<dbReference type="GO" id="GO:0005833">
    <property type="term" value="C:hemoglobin complex"/>
    <property type="evidence" value="ECO:0007669"/>
    <property type="project" value="InterPro"/>
</dbReference>
<evidence type="ECO:0000256" key="5">
    <source>
        <dbReference type="ARBA" id="ARBA00022723"/>
    </source>
</evidence>
<accession>A0AAV7M412</accession>
<dbReference type="GO" id="GO:0005344">
    <property type="term" value="F:oxygen carrier activity"/>
    <property type="evidence" value="ECO:0007669"/>
    <property type="project" value="UniProtKB-KW"/>
</dbReference>
<feature type="domain" description="Globin" evidence="8">
    <location>
        <begin position="3"/>
        <end position="147"/>
    </location>
</feature>
<dbReference type="InterPro" id="IPR000971">
    <property type="entry name" value="Globin"/>
</dbReference>
<proteinExistence type="inferred from homology"/>
<comment type="similarity">
    <text evidence="1 7">Belongs to the globin family.</text>
</comment>
<keyword evidence="3 7" id="KW-0349">Heme</keyword>
<dbReference type="PROSITE" id="PS01033">
    <property type="entry name" value="GLOBIN"/>
    <property type="match status" value="1"/>
</dbReference>
<evidence type="ECO:0000259" key="8">
    <source>
        <dbReference type="PROSITE" id="PS01033"/>
    </source>
</evidence>
<evidence type="ECO:0000256" key="3">
    <source>
        <dbReference type="ARBA" id="ARBA00022617"/>
    </source>
</evidence>
<sequence length="147" mass="16577">MVQLTADDRKEIATIFSKVNVDSLGGQCLSRLLVVNPWSRRYFPDFGDLSSCDAICRNPKVLAHGAKVLRSVVESTKHLDNLREYYADLSTTHSLKFYVDPENFKLFSGIVIVSLAMTLQTDFSPPKQLAFEKLMKEVSHALSHGYH</sequence>
<dbReference type="EMBL" id="JANPWB010000014">
    <property type="protein sequence ID" value="KAJ1098212.1"/>
    <property type="molecule type" value="Genomic_DNA"/>
</dbReference>
<dbReference type="AlphaFoldDB" id="A0AAV7M412"/>
<evidence type="ECO:0000256" key="4">
    <source>
        <dbReference type="ARBA" id="ARBA00022621"/>
    </source>
</evidence>
<dbReference type="Proteomes" id="UP001066276">
    <property type="component" value="Chromosome 10"/>
</dbReference>
<name>A0AAV7M412_PLEWA</name>
<dbReference type="InterPro" id="IPR050056">
    <property type="entry name" value="Hemoglobin_oxygen_transport"/>
</dbReference>
<dbReference type="Pfam" id="PF00042">
    <property type="entry name" value="Globin"/>
    <property type="match status" value="1"/>
</dbReference>
<dbReference type="PANTHER" id="PTHR11442:SF100">
    <property type="entry name" value="HEMOGLOBIN SUBUNIT BETA-1"/>
    <property type="match status" value="1"/>
</dbReference>
<evidence type="ECO:0000313" key="9">
    <source>
        <dbReference type="EMBL" id="KAJ1098212.1"/>
    </source>
</evidence>
<dbReference type="GO" id="GO:0042744">
    <property type="term" value="P:hydrogen peroxide catabolic process"/>
    <property type="evidence" value="ECO:0007669"/>
    <property type="project" value="TreeGrafter"/>
</dbReference>
<dbReference type="GO" id="GO:0046872">
    <property type="term" value="F:metal ion binding"/>
    <property type="evidence" value="ECO:0007669"/>
    <property type="project" value="UniProtKB-KW"/>
</dbReference>
<dbReference type="CDD" id="cd08925">
    <property type="entry name" value="Hb-beta-like"/>
    <property type="match status" value="1"/>
</dbReference>
<organism evidence="9 10">
    <name type="scientific">Pleurodeles waltl</name>
    <name type="common">Iberian ribbed newt</name>
    <dbReference type="NCBI Taxonomy" id="8319"/>
    <lineage>
        <taxon>Eukaryota</taxon>
        <taxon>Metazoa</taxon>
        <taxon>Chordata</taxon>
        <taxon>Craniata</taxon>
        <taxon>Vertebrata</taxon>
        <taxon>Euteleostomi</taxon>
        <taxon>Amphibia</taxon>
        <taxon>Batrachia</taxon>
        <taxon>Caudata</taxon>
        <taxon>Salamandroidea</taxon>
        <taxon>Salamandridae</taxon>
        <taxon>Pleurodelinae</taxon>
        <taxon>Pleurodeles</taxon>
    </lineage>
</organism>
<dbReference type="Gene3D" id="1.10.490.10">
    <property type="entry name" value="Globins"/>
    <property type="match status" value="1"/>
</dbReference>
<keyword evidence="10" id="KW-1185">Reference proteome</keyword>
<dbReference type="InterPro" id="IPR009050">
    <property type="entry name" value="Globin-like_sf"/>
</dbReference>
<evidence type="ECO:0000313" key="10">
    <source>
        <dbReference type="Proteomes" id="UP001066276"/>
    </source>
</evidence>
<keyword evidence="5" id="KW-0479">Metal-binding</keyword>
<evidence type="ECO:0000256" key="6">
    <source>
        <dbReference type="ARBA" id="ARBA00023004"/>
    </source>
</evidence>
<gene>
    <name evidence="9" type="ORF">NDU88_003328</name>
</gene>
<dbReference type="GO" id="GO:0019825">
    <property type="term" value="F:oxygen binding"/>
    <property type="evidence" value="ECO:0007669"/>
    <property type="project" value="InterPro"/>
</dbReference>